<evidence type="ECO:0000313" key="8">
    <source>
        <dbReference type="EMBL" id="ETF02530.1"/>
    </source>
</evidence>
<dbReference type="Proteomes" id="UP000018733">
    <property type="component" value="Unassembled WGS sequence"/>
</dbReference>
<comment type="similarity">
    <text evidence="2">Belongs to the bacterial solute-binding protein 8 family.</text>
</comment>
<dbReference type="GO" id="GO:0030288">
    <property type="term" value="C:outer membrane-bounded periplasmic space"/>
    <property type="evidence" value="ECO:0007669"/>
    <property type="project" value="TreeGrafter"/>
</dbReference>
<accession>V8QTA3</accession>
<dbReference type="PANTHER" id="PTHR30532:SF21">
    <property type="entry name" value="SIDEROPHORE-BINDING LIPOPROTEIN YFIY-RELATED"/>
    <property type="match status" value="1"/>
</dbReference>
<organism evidence="8 9">
    <name type="scientific">Advenella kashmirensis W13003</name>
    <dbReference type="NCBI Taxonomy" id="1424334"/>
    <lineage>
        <taxon>Bacteria</taxon>
        <taxon>Pseudomonadati</taxon>
        <taxon>Pseudomonadota</taxon>
        <taxon>Betaproteobacteria</taxon>
        <taxon>Burkholderiales</taxon>
        <taxon>Alcaligenaceae</taxon>
    </lineage>
</organism>
<evidence type="ECO:0000256" key="3">
    <source>
        <dbReference type="ARBA" id="ARBA00022448"/>
    </source>
</evidence>
<keyword evidence="4" id="KW-0408">Iron</keyword>
<evidence type="ECO:0000259" key="7">
    <source>
        <dbReference type="PROSITE" id="PS50983"/>
    </source>
</evidence>
<dbReference type="InterPro" id="IPR002491">
    <property type="entry name" value="ABC_transptr_periplasmic_BD"/>
</dbReference>
<dbReference type="STRING" id="1424334.W822_06620"/>
<evidence type="ECO:0000256" key="4">
    <source>
        <dbReference type="ARBA" id="ARBA00022496"/>
    </source>
</evidence>
<keyword evidence="5 6" id="KW-0732">Signal</keyword>
<keyword evidence="4" id="KW-0410">Iron transport</keyword>
<dbReference type="PROSITE" id="PS50983">
    <property type="entry name" value="FE_B12_PBP"/>
    <property type="match status" value="1"/>
</dbReference>
<keyword evidence="9" id="KW-1185">Reference proteome</keyword>
<evidence type="ECO:0000256" key="1">
    <source>
        <dbReference type="ARBA" id="ARBA00004196"/>
    </source>
</evidence>
<dbReference type="HOGENOM" id="CLU_038034_0_2_4"/>
<dbReference type="SUPFAM" id="SSF53807">
    <property type="entry name" value="Helical backbone' metal receptor"/>
    <property type="match status" value="1"/>
</dbReference>
<dbReference type="InterPro" id="IPR051313">
    <property type="entry name" value="Bact_iron-sidero_bind"/>
</dbReference>
<dbReference type="Gene3D" id="3.40.50.1980">
    <property type="entry name" value="Nitrogenase molybdenum iron protein domain"/>
    <property type="match status" value="2"/>
</dbReference>
<proteinExistence type="inferred from homology"/>
<dbReference type="AlphaFoldDB" id="V8QTA3"/>
<evidence type="ECO:0000256" key="5">
    <source>
        <dbReference type="ARBA" id="ARBA00022729"/>
    </source>
</evidence>
<dbReference type="eggNOG" id="COG0614">
    <property type="taxonomic scope" value="Bacteria"/>
</dbReference>
<reference evidence="8 9" key="1">
    <citation type="journal article" date="2014" name="Genome Announc.">
        <title>Draft Genome Sequence of Advenella kashmirensis Strain W13003, a Polycyclic Aromatic Hydrocarbon-Degrading Bacterium.</title>
        <authorList>
            <person name="Wang X."/>
            <person name="Jin D."/>
            <person name="Zhou L."/>
            <person name="Wu L."/>
            <person name="An W."/>
            <person name="Zhao L."/>
        </authorList>
    </citation>
    <scope>NUCLEOTIDE SEQUENCE [LARGE SCALE GENOMIC DNA]</scope>
    <source>
        <strain evidence="8 9">W13003</strain>
    </source>
</reference>
<dbReference type="CDD" id="cd01146">
    <property type="entry name" value="FhuD"/>
    <property type="match status" value="1"/>
</dbReference>
<sequence>MLGLPAALALLPYPAGAVLVEHAMGRTQVPMRPARVITLFQGATDIALALGVRPVATVDSWTEKPVYRYLRTQMGDAQSVGLETQPSLEDIAQLQPDLIIGSKFRNERAFDLLSKIAPTVLAQDVYSFESNTRLIGAALHREAQAARLLAQLNQRVAALRAKLKQKFGPAWPLTVSVLDVRSDHIRLYLADSFAGALLSALGFAWPSQWRDGSRSIIKLTSKERIPVTDADVFFVLLRSDSAVVRNNYLAWSGHPLWQQLQAVRNGRVHHVNNVYWSLAGGIQSAFLMLDELQAKMFSEISS</sequence>
<dbReference type="EMBL" id="AYXT01000009">
    <property type="protein sequence ID" value="ETF02530.1"/>
    <property type="molecule type" value="Genomic_DNA"/>
</dbReference>
<comment type="subcellular location">
    <subcellularLocation>
        <location evidence="1">Cell envelope</location>
    </subcellularLocation>
</comment>
<dbReference type="GO" id="GO:1901678">
    <property type="term" value="P:iron coordination entity transport"/>
    <property type="evidence" value="ECO:0007669"/>
    <property type="project" value="UniProtKB-ARBA"/>
</dbReference>
<feature type="signal peptide" evidence="6">
    <location>
        <begin position="1"/>
        <end position="17"/>
    </location>
</feature>
<protein>
    <submittedName>
        <fullName evidence="8">Iron ABC transporter substrate-binding protein</fullName>
    </submittedName>
</protein>
<feature type="domain" description="Fe/B12 periplasmic-binding" evidence="7">
    <location>
        <begin position="35"/>
        <end position="300"/>
    </location>
</feature>
<name>V8QTA3_9BURK</name>
<gene>
    <name evidence="8" type="ORF">W822_06620</name>
</gene>
<evidence type="ECO:0000256" key="2">
    <source>
        <dbReference type="ARBA" id="ARBA00008814"/>
    </source>
</evidence>
<comment type="caution">
    <text evidence="8">The sequence shown here is derived from an EMBL/GenBank/DDBJ whole genome shotgun (WGS) entry which is preliminary data.</text>
</comment>
<evidence type="ECO:0000256" key="6">
    <source>
        <dbReference type="SAM" id="SignalP"/>
    </source>
</evidence>
<keyword evidence="3" id="KW-0813">Transport</keyword>
<dbReference type="Pfam" id="PF01497">
    <property type="entry name" value="Peripla_BP_2"/>
    <property type="match status" value="1"/>
</dbReference>
<dbReference type="PATRIC" id="fig|1424334.3.peg.1321"/>
<keyword evidence="4" id="KW-0406">Ion transport</keyword>
<evidence type="ECO:0000313" key="9">
    <source>
        <dbReference type="Proteomes" id="UP000018733"/>
    </source>
</evidence>
<feature type="chain" id="PRO_5004771728" evidence="6">
    <location>
        <begin position="18"/>
        <end position="302"/>
    </location>
</feature>
<dbReference type="PANTHER" id="PTHR30532">
    <property type="entry name" value="IRON III DICITRATE-BINDING PERIPLASMIC PROTEIN"/>
    <property type="match status" value="1"/>
</dbReference>